<evidence type="ECO:0000256" key="5">
    <source>
        <dbReference type="ARBA" id="ARBA00022989"/>
    </source>
</evidence>
<evidence type="ECO:0000313" key="10">
    <source>
        <dbReference type="Proteomes" id="UP000176288"/>
    </source>
</evidence>
<dbReference type="STRING" id="1912795.BK816_00070"/>
<dbReference type="GO" id="GO:0004252">
    <property type="term" value="F:serine-type endopeptidase activity"/>
    <property type="evidence" value="ECO:0007669"/>
    <property type="project" value="InterPro"/>
</dbReference>
<feature type="transmembrane region" description="Helical" evidence="7">
    <location>
        <begin position="52"/>
        <end position="78"/>
    </location>
</feature>
<dbReference type="InterPro" id="IPR022764">
    <property type="entry name" value="Peptidase_S54_rhomboid_dom"/>
</dbReference>
<dbReference type="AlphaFoldDB" id="A0A1D9MI69"/>
<evidence type="ECO:0000256" key="3">
    <source>
        <dbReference type="ARBA" id="ARBA00022692"/>
    </source>
</evidence>
<dbReference type="PANTHER" id="PTHR43731">
    <property type="entry name" value="RHOMBOID PROTEASE"/>
    <property type="match status" value="1"/>
</dbReference>
<sequence length="272" mass="30341">MNYQKLKAKTAGAPITFIIMGICLIFAIWYEFNPQISRDMAVLVVQSYLQPWRLIASAFAHYGVTHFLLNMWALYLFGPTIERSIGSLRFAGLYLFTAFGSAVFVEFTQVFQISQPSYTAGASGAIFGLFSVVIVLWRRLHTDVRGMLTLLAINFAYGFVVGGVSWEGHLGGIIFGAIYAAVVLLITPDPAPPTRLRYGNQSLVGAPSLGDMQNLPQHLLAEDALDAQQWKNSVRLRNAWQIFATVALFAGVWWWHLHLYAPYVRMVGDISI</sequence>
<dbReference type="Gene3D" id="1.20.1540.10">
    <property type="entry name" value="Rhomboid-like"/>
    <property type="match status" value="1"/>
</dbReference>
<proteinExistence type="inferred from homology"/>
<dbReference type="InterPro" id="IPR050925">
    <property type="entry name" value="Rhomboid_protease_S54"/>
</dbReference>
<keyword evidence="4" id="KW-0378">Hydrolase</keyword>
<comment type="similarity">
    <text evidence="2">Belongs to the peptidase S54 family.</text>
</comment>
<feature type="transmembrane region" description="Helical" evidence="7">
    <location>
        <begin position="144"/>
        <end position="164"/>
    </location>
</feature>
<evidence type="ECO:0000256" key="4">
    <source>
        <dbReference type="ARBA" id="ARBA00022801"/>
    </source>
</evidence>
<feature type="domain" description="Peptidase S54 rhomboid" evidence="8">
    <location>
        <begin position="50"/>
        <end position="184"/>
    </location>
</feature>
<protein>
    <recommendedName>
        <fullName evidence="8">Peptidase S54 rhomboid domain-containing protein</fullName>
    </recommendedName>
</protein>
<evidence type="ECO:0000256" key="7">
    <source>
        <dbReference type="SAM" id="Phobius"/>
    </source>
</evidence>
<dbReference type="GO" id="GO:0016020">
    <property type="term" value="C:membrane"/>
    <property type="evidence" value="ECO:0007669"/>
    <property type="project" value="UniProtKB-SubCell"/>
</dbReference>
<accession>A0A1D9MI69</accession>
<evidence type="ECO:0000313" key="9">
    <source>
        <dbReference type="EMBL" id="AOZ71879.1"/>
    </source>
</evidence>
<dbReference type="OrthoDB" id="9807874at2"/>
<dbReference type="RefSeq" id="WP_071163345.1">
    <property type="nucleotide sequence ID" value="NZ_CP017812.1"/>
</dbReference>
<name>A0A1D9MI69_9ACTO</name>
<feature type="transmembrane region" description="Helical" evidence="7">
    <location>
        <begin position="239"/>
        <end position="256"/>
    </location>
</feature>
<evidence type="ECO:0000256" key="2">
    <source>
        <dbReference type="ARBA" id="ARBA00009045"/>
    </source>
</evidence>
<dbReference type="Pfam" id="PF01694">
    <property type="entry name" value="Rhomboid"/>
    <property type="match status" value="1"/>
</dbReference>
<dbReference type="EMBL" id="CP017812">
    <property type="protein sequence ID" value="AOZ71879.1"/>
    <property type="molecule type" value="Genomic_DNA"/>
</dbReference>
<feature type="transmembrane region" description="Helical" evidence="7">
    <location>
        <begin position="90"/>
        <end position="111"/>
    </location>
</feature>
<keyword evidence="5 7" id="KW-1133">Transmembrane helix</keyword>
<gene>
    <name evidence="9" type="ORF">BK816_00070</name>
</gene>
<keyword evidence="6 7" id="KW-0472">Membrane</keyword>
<dbReference type="InterPro" id="IPR035952">
    <property type="entry name" value="Rhomboid-like_sf"/>
</dbReference>
<comment type="subcellular location">
    <subcellularLocation>
        <location evidence="1">Membrane</location>
        <topology evidence="1">Multi-pass membrane protein</topology>
    </subcellularLocation>
</comment>
<feature type="transmembrane region" description="Helical" evidence="7">
    <location>
        <begin position="12"/>
        <end position="32"/>
    </location>
</feature>
<feature type="transmembrane region" description="Helical" evidence="7">
    <location>
        <begin position="170"/>
        <end position="187"/>
    </location>
</feature>
<organism evidence="9 10">
    <name type="scientific">Boudabousia tangfeifanii</name>
    <dbReference type="NCBI Taxonomy" id="1912795"/>
    <lineage>
        <taxon>Bacteria</taxon>
        <taxon>Bacillati</taxon>
        <taxon>Actinomycetota</taxon>
        <taxon>Actinomycetes</taxon>
        <taxon>Actinomycetales</taxon>
        <taxon>Actinomycetaceae</taxon>
        <taxon>Boudabousia</taxon>
    </lineage>
</organism>
<dbReference type="SUPFAM" id="SSF144091">
    <property type="entry name" value="Rhomboid-like"/>
    <property type="match status" value="1"/>
</dbReference>
<dbReference type="Proteomes" id="UP000176288">
    <property type="component" value="Chromosome"/>
</dbReference>
<keyword evidence="10" id="KW-1185">Reference proteome</keyword>
<reference evidence="9 10" key="1">
    <citation type="submission" date="2016-10" db="EMBL/GenBank/DDBJ databases">
        <title>Actinomyces aegypiusis sp. nov., isolated from the Aegypius monachus in Qinghai Tibet Plateau China.</title>
        <authorList>
            <person name="Wang Y."/>
        </authorList>
    </citation>
    <scope>NUCLEOTIDE SEQUENCE [LARGE SCALE GENOMIC DNA]</scope>
    <source>
        <strain evidence="9 10">VUL4_3</strain>
    </source>
</reference>
<evidence type="ECO:0000259" key="8">
    <source>
        <dbReference type="Pfam" id="PF01694"/>
    </source>
</evidence>
<feature type="transmembrane region" description="Helical" evidence="7">
    <location>
        <begin position="117"/>
        <end position="137"/>
    </location>
</feature>
<evidence type="ECO:0000256" key="1">
    <source>
        <dbReference type="ARBA" id="ARBA00004141"/>
    </source>
</evidence>
<dbReference type="KEGG" id="avu:BK816_00070"/>
<keyword evidence="3 7" id="KW-0812">Transmembrane</keyword>
<evidence type="ECO:0000256" key="6">
    <source>
        <dbReference type="ARBA" id="ARBA00023136"/>
    </source>
</evidence>
<dbReference type="PANTHER" id="PTHR43731:SF14">
    <property type="entry name" value="PRESENILIN-ASSOCIATED RHOMBOID-LIKE PROTEIN, MITOCHONDRIAL"/>
    <property type="match status" value="1"/>
</dbReference>